<dbReference type="AlphaFoldDB" id="A0A380S926"/>
<gene>
    <name evidence="2" type="ORF">SAMN05661053_2415</name>
</gene>
<dbReference type="PANTHER" id="PTHR43245">
    <property type="entry name" value="BIFUNCTIONAL POLYMYXIN RESISTANCE PROTEIN ARNA"/>
    <property type="match status" value="1"/>
</dbReference>
<dbReference type="Gene3D" id="3.40.50.720">
    <property type="entry name" value="NAD(P)-binding Rossmann-like Domain"/>
    <property type="match status" value="1"/>
</dbReference>
<dbReference type="InterPro" id="IPR001509">
    <property type="entry name" value="Epimerase_deHydtase"/>
</dbReference>
<dbReference type="InterPro" id="IPR001763">
    <property type="entry name" value="Rhodanese-like_dom"/>
</dbReference>
<reference evidence="2 3" key="1">
    <citation type="submission" date="2017-08" db="EMBL/GenBank/DDBJ databases">
        <authorList>
            <person name="de Groot N.N."/>
        </authorList>
    </citation>
    <scope>NUCLEOTIDE SEQUENCE [LARGE SCALE GENOMIC DNA]</scope>
    <source>
        <strain evidence="2 3">HM2</strain>
    </source>
</reference>
<dbReference type="Pfam" id="PF01370">
    <property type="entry name" value="Epimerase"/>
    <property type="match status" value="1"/>
</dbReference>
<sequence>MSKKVVILGATGKVGCYTALYLKEMGYDVVAVGKRASDNGFFADYGIQYMSADILSLENLKKLPQKDVYGVIHMAAILPATMEGYDPRKFVESNIYGTMNVLDYAVGAGVERFIFPRTWGDINYLLKENKPIPADVPSRFPLNDDHTIYAITKNAAVDIIQHYSVKYNFKYYILRFPNIFCYHPNPTYFVDGVKRWTGQRAIIEQAKKGEDIELWGNPDCKRDVFYVKDCVQIIEKMLSANGVCGVYNVGNNMPVTRMEQIQGIIDVFGNPEKKSKIVVNRDKPDSPNFILDISKTISQLGYTPKWDYISFLKDLKKEMEINRFEKLWGKESDYTKGLV</sequence>
<protein>
    <submittedName>
        <fullName evidence="2">UDP-glucose 4-epimerase</fullName>
    </submittedName>
</protein>
<evidence type="ECO:0000313" key="3">
    <source>
        <dbReference type="Proteomes" id="UP000255423"/>
    </source>
</evidence>
<proteinExistence type="predicted"/>
<organism evidence="2 3">
    <name type="scientific">Fibrobacter succinogenes</name>
    <name type="common">Bacteroides succinogenes</name>
    <dbReference type="NCBI Taxonomy" id="833"/>
    <lineage>
        <taxon>Bacteria</taxon>
        <taxon>Pseudomonadati</taxon>
        <taxon>Fibrobacterota</taxon>
        <taxon>Fibrobacteria</taxon>
        <taxon>Fibrobacterales</taxon>
        <taxon>Fibrobacteraceae</taxon>
        <taxon>Fibrobacter</taxon>
    </lineage>
</organism>
<evidence type="ECO:0000313" key="2">
    <source>
        <dbReference type="EMBL" id="SUQ25001.1"/>
    </source>
</evidence>
<dbReference type="InterPro" id="IPR036291">
    <property type="entry name" value="NAD(P)-bd_dom_sf"/>
</dbReference>
<dbReference type="EMBL" id="UHJL01000003">
    <property type="protein sequence ID" value="SUQ25001.1"/>
    <property type="molecule type" value="Genomic_DNA"/>
</dbReference>
<evidence type="ECO:0000259" key="1">
    <source>
        <dbReference type="PROSITE" id="PS50206"/>
    </source>
</evidence>
<feature type="domain" description="Rhodanese" evidence="1">
    <location>
        <begin position="3"/>
        <end position="59"/>
    </location>
</feature>
<dbReference type="RefSeq" id="WP_109573330.1">
    <property type="nucleotide sequence ID" value="NZ_UHJL01000003.1"/>
</dbReference>
<dbReference type="InterPro" id="IPR050177">
    <property type="entry name" value="Lipid_A_modif_metabolic_enz"/>
</dbReference>
<accession>A0A380S926</accession>
<dbReference type="SUPFAM" id="SSF51735">
    <property type="entry name" value="NAD(P)-binding Rossmann-fold domains"/>
    <property type="match status" value="1"/>
</dbReference>
<name>A0A380S926_FIBSU</name>
<dbReference type="Proteomes" id="UP000255423">
    <property type="component" value="Unassembled WGS sequence"/>
</dbReference>
<dbReference type="PROSITE" id="PS50206">
    <property type="entry name" value="RHODANESE_3"/>
    <property type="match status" value="1"/>
</dbReference>